<dbReference type="Pfam" id="PF00990">
    <property type="entry name" value="GGDEF"/>
    <property type="match status" value="1"/>
</dbReference>
<keyword evidence="2" id="KW-0472">Membrane</keyword>
<feature type="transmembrane region" description="Helical" evidence="2">
    <location>
        <begin position="12"/>
        <end position="36"/>
    </location>
</feature>
<dbReference type="CDD" id="cd01949">
    <property type="entry name" value="GGDEF"/>
    <property type="match status" value="1"/>
</dbReference>
<dbReference type="PANTHER" id="PTHR44757">
    <property type="entry name" value="DIGUANYLATE CYCLASE DGCP"/>
    <property type="match status" value="1"/>
</dbReference>
<proteinExistence type="predicted"/>
<dbReference type="PANTHER" id="PTHR44757:SF2">
    <property type="entry name" value="BIOFILM ARCHITECTURE MAINTENANCE PROTEIN MBAA"/>
    <property type="match status" value="1"/>
</dbReference>
<dbReference type="SUPFAM" id="SSF55073">
    <property type="entry name" value="Nucleotide cyclase"/>
    <property type="match status" value="1"/>
</dbReference>
<dbReference type="InterPro" id="IPR000160">
    <property type="entry name" value="GGDEF_dom"/>
</dbReference>
<organism evidence="4 5">
    <name type="scientific">Asanoa iriomotensis</name>
    <dbReference type="NCBI Taxonomy" id="234613"/>
    <lineage>
        <taxon>Bacteria</taxon>
        <taxon>Bacillati</taxon>
        <taxon>Actinomycetota</taxon>
        <taxon>Actinomycetes</taxon>
        <taxon>Micromonosporales</taxon>
        <taxon>Micromonosporaceae</taxon>
        <taxon>Asanoa</taxon>
    </lineage>
</organism>
<evidence type="ECO:0000259" key="3">
    <source>
        <dbReference type="SMART" id="SM00267"/>
    </source>
</evidence>
<dbReference type="InterPro" id="IPR052155">
    <property type="entry name" value="Biofilm_reg_signaling"/>
</dbReference>
<dbReference type="NCBIfam" id="TIGR00254">
    <property type="entry name" value="GGDEF"/>
    <property type="match status" value="1"/>
</dbReference>
<dbReference type="InterPro" id="IPR043128">
    <property type="entry name" value="Rev_trsase/Diguanyl_cyclase"/>
</dbReference>
<sequence length="312" mass="33031">MPDQRHPHPGRRTIVASMLLAVTAQLLLLIAVVVISRHFTTAIAAIALAAVVIGAAVGTSALGLARISRHLDQEQQRLVCALTDPVTGLPVRRIAEEAIADTDPDIILTVALADVDLLHDINHGPGGHAAGDRYLAETGRRLQQAAIDGDIVARLGGDEFVLITRRTPQQVTGSLVAALAAPTAVAGFVRPIEVSVGISQLPGSDPHQLLGCASLAMFTAKDRGTRIEVYDPDRDGLPLPHGVRPTVRRRDRRPATRRSGSHPSSGRLLSFDEAEAAGFDGTGRDGDPRFPYTADDLPPQTTSTLDKDGDLA</sequence>
<dbReference type="Gene3D" id="3.30.70.270">
    <property type="match status" value="1"/>
</dbReference>
<evidence type="ECO:0000313" key="4">
    <source>
        <dbReference type="EMBL" id="GIF59275.1"/>
    </source>
</evidence>
<protein>
    <recommendedName>
        <fullName evidence="3">GGDEF domain-containing protein</fullName>
    </recommendedName>
</protein>
<dbReference type="RefSeq" id="WP_275408313.1">
    <property type="nucleotide sequence ID" value="NZ_BONC01000044.1"/>
</dbReference>
<evidence type="ECO:0000313" key="5">
    <source>
        <dbReference type="Proteomes" id="UP000624325"/>
    </source>
</evidence>
<keyword evidence="5" id="KW-1185">Reference proteome</keyword>
<name>A0ABQ4CAE6_9ACTN</name>
<reference evidence="4 5" key="1">
    <citation type="submission" date="2021-01" db="EMBL/GenBank/DDBJ databases">
        <title>Whole genome shotgun sequence of Asanoa iriomotensis NBRC 100142.</title>
        <authorList>
            <person name="Komaki H."/>
            <person name="Tamura T."/>
        </authorList>
    </citation>
    <scope>NUCLEOTIDE SEQUENCE [LARGE SCALE GENOMIC DNA]</scope>
    <source>
        <strain evidence="4 5">NBRC 100142</strain>
    </source>
</reference>
<feature type="compositionally biased region" description="Basic residues" evidence="1">
    <location>
        <begin position="246"/>
        <end position="260"/>
    </location>
</feature>
<dbReference type="SMART" id="SM00267">
    <property type="entry name" value="GGDEF"/>
    <property type="match status" value="1"/>
</dbReference>
<dbReference type="InterPro" id="IPR029787">
    <property type="entry name" value="Nucleotide_cyclase"/>
</dbReference>
<dbReference type="Proteomes" id="UP000624325">
    <property type="component" value="Unassembled WGS sequence"/>
</dbReference>
<dbReference type="EMBL" id="BONC01000044">
    <property type="protein sequence ID" value="GIF59275.1"/>
    <property type="molecule type" value="Genomic_DNA"/>
</dbReference>
<keyword evidence="2" id="KW-0812">Transmembrane</keyword>
<comment type="caution">
    <text evidence="4">The sequence shown here is derived from an EMBL/GenBank/DDBJ whole genome shotgun (WGS) entry which is preliminary data.</text>
</comment>
<feature type="domain" description="GGDEF" evidence="3">
    <location>
        <begin position="71"/>
        <end position="230"/>
    </location>
</feature>
<feature type="region of interest" description="Disordered" evidence="1">
    <location>
        <begin position="229"/>
        <end position="312"/>
    </location>
</feature>
<keyword evidence="2" id="KW-1133">Transmembrane helix</keyword>
<accession>A0ABQ4CAE6</accession>
<evidence type="ECO:0000256" key="1">
    <source>
        <dbReference type="SAM" id="MobiDB-lite"/>
    </source>
</evidence>
<feature type="transmembrane region" description="Helical" evidence="2">
    <location>
        <begin position="42"/>
        <end position="65"/>
    </location>
</feature>
<evidence type="ECO:0000256" key="2">
    <source>
        <dbReference type="SAM" id="Phobius"/>
    </source>
</evidence>
<gene>
    <name evidence="4" type="ORF">Air01nite_53700</name>
</gene>